<organism evidence="8 10">
    <name type="scientific">Nicotiana attenuata</name>
    <name type="common">Coyote tobacco</name>
    <dbReference type="NCBI Taxonomy" id="49451"/>
    <lineage>
        <taxon>Eukaryota</taxon>
        <taxon>Viridiplantae</taxon>
        <taxon>Streptophyta</taxon>
        <taxon>Embryophyta</taxon>
        <taxon>Tracheophyta</taxon>
        <taxon>Spermatophyta</taxon>
        <taxon>Magnoliopsida</taxon>
        <taxon>eudicotyledons</taxon>
        <taxon>Gunneridae</taxon>
        <taxon>Pentapetalae</taxon>
        <taxon>asterids</taxon>
        <taxon>lamiids</taxon>
        <taxon>Solanales</taxon>
        <taxon>Solanaceae</taxon>
        <taxon>Nicotianoideae</taxon>
        <taxon>Nicotianeae</taxon>
        <taxon>Nicotiana</taxon>
    </lineage>
</organism>
<dbReference type="InterPro" id="IPR003175">
    <property type="entry name" value="CDI_dom"/>
</dbReference>
<evidence type="ECO:0000313" key="9">
    <source>
        <dbReference type="EMBL" id="OIT19452.1"/>
    </source>
</evidence>
<dbReference type="GeneID" id="109221420"/>
<dbReference type="GO" id="GO:0004861">
    <property type="term" value="F:cyclin-dependent protein serine/threonine kinase inhibitor activity"/>
    <property type="evidence" value="ECO:0007669"/>
    <property type="project" value="UniProtKB-UniRule"/>
</dbReference>
<protein>
    <recommendedName>
        <fullName evidence="5">Cyclin-dependent kinase inhibitor</fullName>
    </recommendedName>
</protein>
<keyword evidence="4" id="KW-0131">Cell cycle</keyword>
<keyword evidence="3 5" id="KW-0649">Protein kinase inhibitor</keyword>
<gene>
    <name evidence="8" type="primary">KRP3_0</name>
    <name evidence="9" type="synonym">KRP3_2</name>
    <name evidence="9" type="ORF">A4A49_40777</name>
    <name evidence="8" type="ORF">A4A49_62920</name>
</gene>
<evidence type="ECO:0000256" key="5">
    <source>
        <dbReference type="PIRNR" id="PIRNR017811"/>
    </source>
</evidence>
<evidence type="ECO:0000256" key="1">
    <source>
        <dbReference type="ARBA" id="ARBA00004642"/>
    </source>
</evidence>
<comment type="similarity">
    <text evidence="2 5">Belongs to the CDI family. ICK/KRP subfamily.</text>
</comment>
<accession>A0A1J6JN12</accession>
<dbReference type="EMBL" id="MJEQ01007242">
    <property type="protein sequence ID" value="OIT19452.1"/>
    <property type="molecule type" value="Genomic_DNA"/>
</dbReference>
<keyword evidence="10" id="KW-1185">Reference proteome</keyword>
<dbReference type="KEGG" id="nau:109221420"/>
<reference evidence="8 10" key="1">
    <citation type="submission" date="2016-11" db="EMBL/GenBank/DDBJ databases">
        <title>The genome of Nicotiana attenuata.</title>
        <authorList>
            <person name="Xu S."/>
            <person name="Brockmoeller T."/>
            <person name="Gaquerel E."/>
            <person name="Navarro A."/>
            <person name="Kuhl H."/>
            <person name="Gase K."/>
            <person name="Ling Z."/>
            <person name="Zhou W."/>
            <person name="Kreitzer C."/>
            <person name="Stanke M."/>
            <person name="Tang H."/>
            <person name="Lyons E."/>
            <person name="Pandey P."/>
            <person name="Pandey S.P."/>
            <person name="Timmermann B."/>
            <person name="Baldwin I.T."/>
        </authorList>
    </citation>
    <scope>NUCLEOTIDE SEQUENCE [LARGE SCALE GENOMIC DNA]</scope>
    <source>
        <strain evidence="10">cv. UT</strain>
        <strain evidence="8">UT</strain>
        <tissue evidence="8">Leaves</tissue>
    </source>
</reference>
<dbReference type="Gramene" id="OIT08281">
    <property type="protein sequence ID" value="OIT08281"/>
    <property type="gene ID" value="A4A49_62920"/>
</dbReference>
<comment type="subcellular location">
    <subcellularLocation>
        <location evidence="1">Nucleus</location>
        <location evidence="1">Nucleoplasm</location>
    </subcellularLocation>
</comment>
<dbReference type="OrthoDB" id="1226441at2759"/>
<dbReference type="STRING" id="49451.A0A1J6JN12"/>
<feature type="region of interest" description="Disordered" evidence="6">
    <location>
        <begin position="64"/>
        <end position="91"/>
    </location>
</feature>
<dbReference type="OMA" id="CGDNERI"/>
<evidence type="ECO:0000313" key="8">
    <source>
        <dbReference type="EMBL" id="OIT08281.1"/>
    </source>
</evidence>
<dbReference type="Gramene" id="OIT19452">
    <property type="protein sequence ID" value="OIT19452"/>
    <property type="gene ID" value="A4A49_40777"/>
</dbReference>
<evidence type="ECO:0000313" key="10">
    <source>
        <dbReference type="Proteomes" id="UP000187609"/>
    </source>
</evidence>
<name>A0A1J6JN12_NICAT</name>
<dbReference type="EMBL" id="MJEQ01037183">
    <property type="protein sequence ID" value="OIT08281.1"/>
    <property type="molecule type" value="Genomic_DNA"/>
</dbReference>
<comment type="caution">
    <text evidence="8">The sequence shown here is derived from an EMBL/GenBank/DDBJ whole genome shotgun (WGS) entry which is preliminary data.</text>
</comment>
<proteinExistence type="inferred from homology"/>
<dbReference type="Gene3D" id="4.10.365.10">
    <property type="entry name" value="p27"/>
    <property type="match status" value="1"/>
</dbReference>
<evidence type="ECO:0000256" key="3">
    <source>
        <dbReference type="ARBA" id="ARBA00023013"/>
    </source>
</evidence>
<evidence type="ECO:0000259" key="7">
    <source>
        <dbReference type="Pfam" id="PF02234"/>
    </source>
</evidence>
<dbReference type="KEGG" id="nau:109228198"/>
<evidence type="ECO:0000256" key="2">
    <source>
        <dbReference type="ARBA" id="ARBA00010274"/>
    </source>
</evidence>
<dbReference type="Pfam" id="PF02234">
    <property type="entry name" value="CDI"/>
    <property type="match status" value="1"/>
</dbReference>
<dbReference type="GeneID" id="109228198"/>
<dbReference type="GO" id="GO:0051726">
    <property type="term" value="P:regulation of cell cycle"/>
    <property type="evidence" value="ECO:0007669"/>
    <property type="project" value="InterPro"/>
</dbReference>
<dbReference type="InterPro" id="IPR044898">
    <property type="entry name" value="CDI_dom_sf"/>
</dbReference>
<feature type="domain" description="Cyclin-dependent kinase inhibitor" evidence="7">
    <location>
        <begin position="174"/>
        <end position="219"/>
    </location>
</feature>
<dbReference type="PANTHER" id="PTHR46776">
    <property type="entry name" value="CYCLIN-DEPENDENT KINASE INHIBITOR 4-RELATED"/>
    <property type="match status" value="1"/>
</dbReference>
<evidence type="ECO:0000256" key="4">
    <source>
        <dbReference type="ARBA" id="ARBA00023306"/>
    </source>
</evidence>
<sequence>MGKYMRKAKITGDVAVMEVSQATPLGVRTRARTLALQRLHSSSTPPPPSSASASDSCYLQLRSRRLEKPPTPLSDPRKTKNLLTEENPKSDSRFLVSGSVGSVSITQKDGFLDVNEISFGENTLDFEPRDRSTRESTPCSLVREADATVNPGSATRRTNLNTTAQRTRDSILRNIPSAQEMEEFFTFAEQQQQRLFMEKYNFDVVNDLPLPGRYEWIRVDY</sequence>
<dbReference type="PIRSF" id="PIRSF017811">
    <property type="entry name" value="CDK_inhib_pln"/>
    <property type="match status" value="1"/>
</dbReference>
<dbReference type="Proteomes" id="UP000187609">
    <property type="component" value="Unassembled WGS sequence"/>
</dbReference>
<dbReference type="AlphaFoldDB" id="A0A1J6JN12"/>
<dbReference type="GO" id="GO:0005654">
    <property type="term" value="C:nucleoplasm"/>
    <property type="evidence" value="ECO:0007669"/>
    <property type="project" value="UniProtKB-SubCell"/>
</dbReference>
<evidence type="ECO:0000256" key="6">
    <source>
        <dbReference type="SAM" id="MobiDB-lite"/>
    </source>
</evidence>
<dbReference type="InterPro" id="IPR044275">
    <property type="entry name" value="KRP"/>
</dbReference>